<dbReference type="EMBL" id="WQNF01000004">
    <property type="protein sequence ID" value="MVT64902.1"/>
    <property type="molecule type" value="Genomic_DNA"/>
</dbReference>
<dbReference type="AlphaFoldDB" id="A0A844SNB7"/>
<comment type="caution">
    <text evidence="5">The sequence shown here is derived from an EMBL/GenBank/DDBJ whole genome shotgun (WGS) entry which is preliminary data.</text>
</comment>
<dbReference type="CDD" id="cd07100">
    <property type="entry name" value="ALDH_SSADH1_GabD1"/>
    <property type="match status" value="1"/>
</dbReference>
<keyword evidence="2" id="KW-0521">NADP</keyword>
<accession>A0A844SNB7</accession>
<dbReference type="FunFam" id="3.40.309.10:FF:000009">
    <property type="entry name" value="Aldehyde dehydrogenase A"/>
    <property type="match status" value="1"/>
</dbReference>
<dbReference type="RefSeq" id="WP_157342169.1">
    <property type="nucleotide sequence ID" value="NZ_WQNF01000004.1"/>
</dbReference>
<dbReference type="InterPro" id="IPR016161">
    <property type="entry name" value="Ald_DH/histidinol_DH"/>
</dbReference>
<feature type="domain" description="Aldehyde dehydrogenase" evidence="4">
    <location>
        <begin position="2"/>
        <end position="452"/>
    </location>
</feature>
<dbReference type="PROSITE" id="PS00070">
    <property type="entry name" value="ALDEHYDE_DEHYDR_CYS"/>
    <property type="match status" value="1"/>
</dbReference>
<dbReference type="SUPFAM" id="SSF53720">
    <property type="entry name" value="ALDH-like"/>
    <property type="match status" value="1"/>
</dbReference>
<evidence type="ECO:0000259" key="4">
    <source>
        <dbReference type="Pfam" id="PF00171"/>
    </source>
</evidence>
<protein>
    <submittedName>
        <fullName evidence="5">Aldehyde dehydrogenase family protein</fullName>
    </submittedName>
</protein>
<evidence type="ECO:0000256" key="2">
    <source>
        <dbReference type="ARBA" id="ARBA00022857"/>
    </source>
</evidence>
<dbReference type="InterPro" id="IPR016162">
    <property type="entry name" value="Ald_DH_N"/>
</dbReference>
<gene>
    <name evidence="5" type="ORF">GPL21_07255</name>
</gene>
<evidence type="ECO:0000256" key="3">
    <source>
        <dbReference type="ARBA" id="ARBA00023002"/>
    </source>
</evidence>
<dbReference type="PANTHER" id="PTHR43217">
    <property type="entry name" value="SUCCINATE SEMIALDEHYDE DEHYDROGENASE [NAD(P)+] SAD"/>
    <property type="match status" value="1"/>
</dbReference>
<dbReference type="InterPro" id="IPR047110">
    <property type="entry name" value="GABD/Sad-like"/>
</dbReference>
<dbReference type="Pfam" id="PF00171">
    <property type="entry name" value="Aldedh"/>
    <property type="match status" value="1"/>
</dbReference>
<reference evidence="5 6" key="1">
    <citation type="submission" date="2019-12" db="EMBL/GenBank/DDBJ databases">
        <title>Draft genome sequences Bradyrhizobium cajani AMBPC1010, Bradyrhizobium pachyrhizi AMBPC1040 and Bradyrhizobium yuanmingense ALSPC3051, three plant growth promoting strains isolated from nodules of Cajanus cajan L. in Dominican Republic.</title>
        <authorList>
            <person name="Flores-Felix J.D."/>
            <person name="Araujo J."/>
            <person name="Diaz-Alcantara C."/>
            <person name="Gonzalez-Andres F."/>
            <person name="Velazquez E."/>
        </authorList>
    </citation>
    <scope>NUCLEOTIDE SEQUENCE [LARGE SCALE GENOMIC DNA]</scope>
    <source>
        <strain evidence="5 6">1040</strain>
    </source>
</reference>
<dbReference type="Gene3D" id="3.40.605.10">
    <property type="entry name" value="Aldehyde Dehydrogenase, Chain A, domain 1"/>
    <property type="match status" value="1"/>
</dbReference>
<proteinExistence type="inferred from homology"/>
<comment type="similarity">
    <text evidence="1">Belongs to the aldehyde dehydrogenase family.</text>
</comment>
<evidence type="ECO:0000313" key="6">
    <source>
        <dbReference type="Proteomes" id="UP000436468"/>
    </source>
</evidence>
<dbReference type="InterPro" id="IPR044148">
    <property type="entry name" value="ALDH_GabD1-like"/>
</dbReference>
<dbReference type="InterPro" id="IPR016160">
    <property type="entry name" value="Ald_DH_CS_CYS"/>
</dbReference>
<sequence>MTIESINPTTGEVLARYEEMAPAAAAKIVDEAHEALLDWRRVPYPERAGLMRKAAEILRDNALDYARLMANEMGKPVRDGVAEAEKCAVACEFYADNAERFLAPEPIATEAANSFVTFNPLGVVLAVMPWNFPFWQVFRFAAPGVMAGNAAVLKHASNVPGCALAIEAIFREAGFPKNLFRTLMVSSRQVEAIIEHPLVKAVTLTGSGPAGRAVASKAGAMLKKTVLELGGSDPYLVLDDADLELAAAVSAKGRLVNSGQSCIAAKRFIVLDKVRREFEELFVKRMSVVRMGNPLNPETEIGPQARHDLRDALHRQVEASISMGANSLLGGVVPNDRGAFYPPTVLTDVRKGMPAYDEELFGPVAAIIPVKDEEAAIAVANDSVFGLGSAVITRDLGRGERIATEKIESGCVFVNEAVRSDLRLPFGGIKESGYGRELSTYGIKEFVNIKTVYIA</sequence>
<dbReference type="GO" id="GO:0004777">
    <property type="term" value="F:succinate-semialdehyde dehydrogenase (NAD+) activity"/>
    <property type="evidence" value="ECO:0007669"/>
    <property type="project" value="TreeGrafter"/>
</dbReference>
<evidence type="ECO:0000313" key="5">
    <source>
        <dbReference type="EMBL" id="MVT64902.1"/>
    </source>
</evidence>
<organism evidence="5 6">
    <name type="scientific">Bradyrhizobium pachyrhizi</name>
    <dbReference type="NCBI Taxonomy" id="280333"/>
    <lineage>
        <taxon>Bacteria</taxon>
        <taxon>Pseudomonadati</taxon>
        <taxon>Pseudomonadota</taxon>
        <taxon>Alphaproteobacteria</taxon>
        <taxon>Hyphomicrobiales</taxon>
        <taxon>Nitrobacteraceae</taxon>
        <taxon>Bradyrhizobium</taxon>
    </lineage>
</organism>
<dbReference type="Proteomes" id="UP000436468">
    <property type="component" value="Unassembled WGS sequence"/>
</dbReference>
<dbReference type="PANTHER" id="PTHR43217:SF1">
    <property type="entry name" value="SUCCINATE SEMIALDEHYDE DEHYDROGENASE [NAD(P)+] SAD"/>
    <property type="match status" value="1"/>
</dbReference>
<name>A0A844SNB7_9BRAD</name>
<dbReference type="GO" id="GO:0004030">
    <property type="term" value="F:aldehyde dehydrogenase [NAD(P)+] activity"/>
    <property type="evidence" value="ECO:0007669"/>
    <property type="project" value="InterPro"/>
</dbReference>
<dbReference type="Gene3D" id="3.40.309.10">
    <property type="entry name" value="Aldehyde Dehydrogenase, Chain A, domain 2"/>
    <property type="match status" value="1"/>
</dbReference>
<dbReference type="FunFam" id="3.40.605.10:FF:000012">
    <property type="entry name" value="NAD-dependent succinate-semialdehyde dehydrogenase"/>
    <property type="match status" value="1"/>
</dbReference>
<keyword evidence="3" id="KW-0560">Oxidoreductase</keyword>
<evidence type="ECO:0000256" key="1">
    <source>
        <dbReference type="ARBA" id="ARBA00009986"/>
    </source>
</evidence>
<keyword evidence="6" id="KW-1185">Reference proteome</keyword>
<dbReference type="InterPro" id="IPR016163">
    <property type="entry name" value="Ald_DH_C"/>
</dbReference>
<dbReference type="InterPro" id="IPR015590">
    <property type="entry name" value="Aldehyde_DH_dom"/>
</dbReference>